<reference evidence="5" key="2">
    <citation type="submission" date="2012-11" db="EMBL/GenBank/DDBJ databases">
        <authorList>
            <person name="Kuo A."/>
            <person name="Curtis B.A."/>
            <person name="Tanifuji G."/>
            <person name="Burki F."/>
            <person name="Gruber A."/>
            <person name="Irimia M."/>
            <person name="Maruyama S."/>
            <person name="Arias M.C."/>
            <person name="Ball S.G."/>
            <person name="Gile G.H."/>
            <person name="Hirakawa Y."/>
            <person name="Hopkins J.F."/>
            <person name="Rensing S.A."/>
            <person name="Schmutz J."/>
            <person name="Symeonidi A."/>
            <person name="Elias M."/>
            <person name="Eveleigh R.J."/>
            <person name="Herman E.K."/>
            <person name="Klute M.J."/>
            <person name="Nakayama T."/>
            <person name="Obornik M."/>
            <person name="Reyes-Prieto A."/>
            <person name="Armbrust E.V."/>
            <person name="Aves S.J."/>
            <person name="Beiko R.G."/>
            <person name="Coutinho P."/>
            <person name="Dacks J.B."/>
            <person name="Durnford D.G."/>
            <person name="Fast N.M."/>
            <person name="Green B.R."/>
            <person name="Grisdale C."/>
            <person name="Hempe F."/>
            <person name="Henrissat B."/>
            <person name="Hoppner M.P."/>
            <person name="Ishida K.-I."/>
            <person name="Kim E."/>
            <person name="Koreny L."/>
            <person name="Kroth P.G."/>
            <person name="Liu Y."/>
            <person name="Malik S.-B."/>
            <person name="Maier U.G."/>
            <person name="McRose D."/>
            <person name="Mock T."/>
            <person name="Neilson J.A."/>
            <person name="Onodera N.T."/>
            <person name="Poole A.M."/>
            <person name="Pritham E.J."/>
            <person name="Richards T.A."/>
            <person name="Rocap G."/>
            <person name="Roy S.W."/>
            <person name="Sarai C."/>
            <person name="Schaack S."/>
            <person name="Shirato S."/>
            <person name="Slamovits C.H."/>
            <person name="Spencer D.F."/>
            <person name="Suzuki S."/>
            <person name="Worden A.Z."/>
            <person name="Zauner S."/>
            <person name="Barry K."/>
            <person name="Bell C."/>
            <person name="Bharti A.K."/>
            <person name="Crow J.A."/>
            <person name="Grimwood J."/>
            <person name="Kramer R."/>
            <person name="Lindquist E."/>
            <person name="Lucas S."/>
            <person name="Salamov A."/>
            <person name="McFadden G.I."/>
            <person name="Lane C.E."/>
            <person name="Keeling P.J."/>
            <person name="Gray M.W."/>
            <person name="Grigoriev I.V."/>
            <person name="Archibald J.M."/>
        </authorList>
    </citation>
    <scope>NUCLEOTIDE SEQUENCE</scope>
    <source>
        <strain evidence="5">CCMP2712</strain>
    </source>
</reference>
<dbReference type="AlphaFoldDB" id="L1ICC1"/>
<dbReference type="KEGG" id="gtt:GUITHDRAFT_122248"/>
<dbReference type="RefSeq" id="XP_005820843.1">
    <property type="nucleotide sequence ID" value="XM_005820786.1"/>
</dbReference>
<dbReference type="KEGG" id="gtt:GUITHDRAFT_119972"/>
<organism evidence="2">
    <name type="scientific">Guillardia theta (strain CCMP2712)</name>
    <name type="common">Cryptophyte</name>
    <dbReference type="NCBI Taxonomy" id="905079"/>
    <lineage>
        <taxon>Eukaryota</taxon>
        <taxon>Cryptophyceae</taxon>
        <taxon>Pyrenomonadales</taxon>
        <taxon>Geminigeraceae</taxon>
        <taxon>Guillardia</taxon>
    </lineage>
</organism>
<evidence type="ECO:0000313" key="3">
    <source>
        <dbReference type="EnsemblProtists" id="EKX31557"/>
    </source>
</evidence>
<dbReference type="GeneID" id="17290580"/>
<evidence type="ECO:0000313" key="1">
    <source>
        <dbReference type="EMBL" id="EKX31557.1"/>
    </source>
</evidence>
<dbReference type="HOGENOM" id="CLU_2627161_0_0_1"/>
<dbReference type="EMBL" id="JH993262">
    <property type="protein sequence ID" value="EKX31557.1"/>
    <property type="molecule type" value="Genomic_DNA"/>
</dbReference>
<sequence length="78" mass="7840">MSPLPAPRSTIKIAHVSAWSVKRSPLAFPSTSPSPDDIATTARKAAATPALLLGSVMAARSKAAGSGAIEQGSKITLA</sequence>
<protein>
    <submittedName>
        <fullName evidence="2 3">Uncharacterized protein</fullName>
    </submittedName>
</protein>
<keyword evidence="5" id="KW-1185">Reference proteome</keyword>
<reference evidence="4" key="3">
    <citation type="submission" date="2015-06" db="UniProtKB">
        <authorList>
            <consortium name="EnsemblProtists"/>
        </authorList>
    </citation>
    <scope>IDENTIFICATION</scope>
</reference>
<dbReference type="PaxDb" id="55529-EKX31557"/>
<dbReference type="Proteomes" id="UP000011087">
    <property type="component" value="Unassembled WGS sequence"/>
</dbReference>
<evidence type="ECO:0000313" key="4">
    <source>
        <dbReference type="EnsemblProtists" id="EKX33863"/>
    </source>
</evidence>
<reference evidence="2 5" key="1">
    <citation type="journal article" date="2012" name="Nature">
        <title>Algal genomes reveal evolutionary mosaicism and the fate of nucleomorphs.</title>
        <authorList>
            <consortium name="DOE Joint Genome Institute"/>
            <person name="Curtis B.A."/>
            <person name="Tanifuji G."/>
            <person name="Burki F."/>
            <person name="Gruber A."/>
            <person name="Irimia M."/>
            <person name="Maruyama S."/>
            <person name="Arias M.C."/>
            <person name="Ball S.G."/>
            <person name="Gile G.H."/>
            <person name="Hirakawa Y."/>
            <person name="Hopkins J.F."/>
            <person name="Kuo A."/>
            <person name="Rensing S.A."/>
            <person name="Schmutz J."/>
            <person name="Symeonidi A."/>
            <person name="Elias M."/>
            <person name="Eveleigh R.J."/>
            <person name="Herman E.K."/>
            <person name="Klute M.J."/>
            <person name="Nakayama T."/>
            <person name="Obornik M."/>
            <person name="Reyes-Prieto A."/>
            <person name="Armbrust E.V."/>
            <person name="Aves S.J."/>
            <person name="Beiko R.G."/>
            <person name="Coutinho P."/>
            <person name="Dacks J.B."/>
            <person name="Durnford D.G."/>
            <person name="Fast N.M."/>
            <person name="Green B.R."/>
            <person name="Grisdale C.J."/>
            <person name="Hempel F."/>
            <person name="Henrissat B."/>
            <person name="Hoppner M.P."/>
            <person name="Ishida K."/>
            <person name="Kim E."/>
            <person name="Koreny L."/>
            <person name="Kroth P.G."/>
            <person name="Liu Y."/>
            <person name="Malik S.B."/>
            <person name="Maier U.G."/>
            <person name="McRose D."/>
            <person name="Mock T."/>
            <person name="Neilson J.A."/>
            <person name="Onodera N.T."/>
            <person name="Poole A.M."/>
            <person name="Pritham E.J."/>
            <person name="Richards T.A."/>
            <person name="Rocap G."/>
            <person name="Roy S.W."/>
            <person name="Sarai C."/>
            <person name="Schaack S."/>
            <person name="Shirato S."/>
            <person name="Slamovits C.H."/>
            <person name="Spencer D.F."/>
            <person name="Suzuki S."/>
            <person name="Worden A.Z."/>
            <person name="Zauner S."/>
            <person name="Barry K."/>
            <person name="Bell C."/>
            <person name="Bharti A.K."/>
            <person name="Crow J.A."/>
            <person name="Grimwood J."/>
            <person name="Kramer R."/>
            <person name="Lindquist E."/>
            <person name="Lucas S."/>
            <person name="Salamov A."/>
            <person name="McFadden G.I."/>
            <person name="Lane C.E."/>
            <person name="Keeling P.J."/>
            <person name="Gray M.W."/>
            <person name="Grigoriev I.V."/>
            <person name="Archibald J.M."/>
        </authorList>
    </citation>
    <scope>NUCLEOTIDE SEQUENCE</scope>
    <source>
        <strain evidence="2 5">CCMP2712</strain>
    </source>
</reference>
<evidence type="ECO:0000313" key="5">
    <source>
        <dbReference type="Proteomes" id="UP000011087"/>
    </source>
</evidence>
<evidence type="ECO:0000313" key="2">
    <source>
        <dbReference type="EMBL" id="EKX33863.1"/>
    </source>
</evidence>
<name>L1ICC1_GUITC</name>
<dbReference type="GeneID" id="17288286"/>
<gene>
    <name evidence="2" type="ORF">GUITHDRAFT_119972</name>
    <name evidence="1" type="ORF">GUITHDRAFT_122248</name>
</gene>
<dbReference type="RefSeq" id="XP_005818537.1">
    <property type="nucleotide sequence ID" value="XM_005818480.1"/>
</dbReference>
<proteinExistence type="predicted"/>
<dbReference type="EMBL" id="JH993127">
    <property type="protein sequence ID" value="EKX33863.1"/>
    <property type="molecule type" value="Genomic_DNA"/>
</dbReference>
<dbReference type="EnsemblProtists" id="EKX31557">
    <property type="protein sequence ID" value="EKX31557"/>
    <property type="gene ID" value="GUITHDRAFT_122248"/>
</dbReference>
<dbReference type="EnsemblProtists" id="EKX33863">
    <property type="protein sequence ID" value="EKX33863"/>
    <property type="gene ID" value="GUITHDRAFT_119972"/>
</dbReference>
<accession>L1ICC1</accession>